<dbReference type="Gene3D" id="3.90.1340.10">
    <property type="entry name" value="Phage tail collar domain"/>
    <property type="match status" value="1"/>
</dbReference>
<sequence length="180" mass="18719">MEPFIGQIMMFAGDFAPRGWAFCGGQILPISQYQALFALIGTTYGGDGKSTFALPDLRGRGPIHFGNGPGLAPVIQGQAGGTEEVTLNTSNLPPHNHMVSVSNQAATTQSPAGGFPAAPQFQIDRQSPMVNVNAYGSSPNATLNPAAVSATGSGIPFDNRSPYLAINFVIALVGIYPSRP</sequence>
<dbReference type="SUPFAM" id="SSF88874">
    <property type="entry name" value="Receptor-binding domain of short tail fibre protein gp12"/>
    <property type="match status" value="1"/>
</dbReference>
<evidence type="ECO:0000259" key="1">
    <source>
        <dbReference type="Pfam" id="PF07484"/>
    </source>
</evidence>
<feature type="domain" description="Phage tail collar" evidence="1">
    <location>
        <begin position="6"/>
        <end position="60"/>
    </location>
</feature>
<comment type="caution">
    <text evidence="2">The sequence shown here is derived from an EMBL/GenBank/DDBJ whole genome shotgun (WGS) entry which is preliminary data.</text>
</comment>
<organism evidence="2 3">
    <name type="scientific">Belliella filtrata</name>
    <dbReference type="NCBI Taxonomy" id="2923435"/>
    <lineage>
        <taxon>Bacteria</taxon>
        <taxon>Pseudomonadati</taxon>
        <taxon>Bacteroidota</taxon>
        <taxon>Cytophagia</taxon>
        <taxon>Cytophagales</taxon>
        <taxon>Cyclobacteriaceae</taxon>
        <taxon>Belliella</taxon>
    </lineage>
</organism>
<dbReference type="Pfam" id="PF07484">
    <property type="entry name" value="Collar"/>
    <property type="match status" value="1"/>
</dbReference>
<evidence type="ECO:0000313" key="2">
    <source>
        <dbReference type="EMBL" id="MCH7410707.1"/>
    </source>
</evidence>
<keyword evidence="3" id="KW-1185">Reference proteome</keyword>
<accession>A0ABS9V2Q8</accession>
<dbReference type="InterPro" id="IPR011083">
    <property type="entry name" value="Phage_tail_collar_dom"/>
</dbReference>
<evidence type="ECO:0000313" key="3">
    <source>
        <dbReference type="Proteomes" id="UP001165489"/>
    </source>
</evidence>
<gene>
    <name evidence="2" type="ORF">MM239_14965</name>
</gene>
<name>A0ABS9V2Q8_9BACT</name>
<protein>
    <submittedName>
        <fullName evidence="2">Tail fiber protein</fullName>
    </submittedName>
</protein>
<dbReference type="InterPro" id="IPR037053">
    <property type="entry name" value="Phage_tail_collar_dom_sf"/>
</dbReference>
<dbReference type="EMBL" id="JAKZGP010000044">
    <property type="protein sequence ID" value="MCH7410707.1"/>
    <property type="molecule type" value="Genomic_DNA"/>
</dbReference>
<reference evidence="2" key="1">
    <citation type="submission" date="2022-03" db="EMBL/GenBank/DDBJ databases">
        <title>De novo assembled genomes of Belliella spp. (Cyclobacteriaceae) strains.</title>
        <authorList>
            <person name="Szabo A."/>
            <person name="Korponai K."/>
            <person name="Felfoldi T."/>
        </authorList>
    </citation>
    <scope>NUCLEOTIDE SEQUENCE</scope>
    <source>
        <strain evidence="2">DSM 111904</strain>
    </source>
</reference>
<dbReference type="RefSeq" id="WP_241349069.1">
    <property type="nucleotide sequence ID" value="NZ_JAKZGP010000044.1"/>
</dbReference>
<dbReference type="Proteomes" id="UP001165489">
    <property type="component" value="Unassembled WGS sequence"/>
</dbReference>
<proteinExistence type="predicted"/>